<dbReference type="RefSeq" id="WP_066532920.1">
    <property type="nucleotide sequence ID" value="NZ_PDEA01000001.1"/>
</dbReference>
<dbReference type="Pfam" id="PF24175">
    <property type="entry name" value="SU10_adaptor"/>
    <property type="match status" value="1"/>
</dbReference>
<sequence length="209" mass="22843">MTLVVPVAASPSAAAVANFAGLSASVARWLNRTDLGGVIPDFVRMAEAEFSRDTRLRSSFQLVDTSGYTPAGEIPLPVDMLELRELSAAGTVLRELPYEDWRQRSDGPYFARVGEVAHLTGKPATAYGLKYLQKLPALVFQSDSNWLLREHYDVYLWKCCEMGSAWMRDPEAVASYSAKYEGAVQQLLSANNAHRWAGASVAVMAPGVV</sequence>
<reference evidence="2" key="1">
    <citation type="submission" date="2017-09" db="EMBL/GenBank/DDBJ databases">
        <title>FDA dAtabase for Regulatory Grade micrObial Sequences (FDA-ARGOS): Supporting development and validation of Infectious Disease Dx tests.</title>
        <authorList>
            <person name="Minogue T."/>
            <person name="Wolcott M."/>
            <person name="Wasieloski L."/>
            <person name="Aguilar W."/>
            <person name="Moore D."/>
            <person name="Tallon L."/>
            <person name="Sadzewicz L."/>
            <person name="Ott S."/>
            <person name="Zhao X."/>
            <person name="Nagaraj S."/>
            <person name="Vavikolanu K."/>
            <person name="Aluvathingal J."/>
            <person name="Nadendla S."/>
            <person name="Sichtig H."/>
        </authorList>
    </citation>
    <scope>NUCLEOTIDE SEQUENCE [LARGE SCALE GENOMIC DNA]</scope>
    <source>
        <strain evidence="2">FDAARGOS_394</strain>
    </source>
</reference>
<comment type="caution">
    <text evidence="1">The sequence shown here is derived from an EMBL/GenBank/DDBJ whole genome shotgun (WGS) entry which is preliminary data.</text>
</comment>
<gene>
    <name evidence="1" type="ORF">CRM82_15145</name>
</gene>
<dbReference type="GeneID" id="80801959"/>
<evidence type="ECO:0000313" key="2">
    <source>
        <dbReference type="Proteomes" id="UP000220246"/>
    </source>
</evidence>
<dbReference type="AlphaFoldDB" id="A0A2A7UWY9"/>
<dbReference type="Proteomes" id="UP000220246">
    <property type="component" value="Unassembled WGS sequence"/>
</dbReference>
<dbReference type="STRING" id="1219032.GCA_001515545_00388"/>
<proteinExistence type="predicted"/>
<keyword evidence="2" id="KW-1185">Reference proteome</keyword>
<evidence type="ECO:0000313" key="1">
    <source>
        <dbReference type="EMBL" id="PEH89758.1"/>
    </source>
</evidence>
<protein>
    <submittedName>
        <fullName evidence="1">Uncharacterized protein</fullName>
    </submittedName>
</protein>
<dbReference type="EMBL" id="PDEA01000001">
    <property type="protein sequence ID" value="PEH89758.1"/>
    <property type="molecule type" value="Genomic_DNA"/>
</dbReference>
<accession>A0A2A7UWY9</accession>
<dbReference type="OrthoDB" id="7008875at2"/>
<dbReference type="InterPro" id="IPR056209">
    <property type="entry name" value="SU10_adaptor"/>
</dbReference>
<organism evidence="1 2">
    <name type="scientific">Comamonas terrigena</name>
    <dbReference type="NCBI Taxonomy" id="32013"/>
    <lineage>
        <taxon>Bacteria</taxon>
        <taxon>Pseudomonadati</taxon>
        <taxon>Pseudomonadota</taxon>
        <taxon>Betaproteobacteria</taxon>
        <taxon>Burkholderiales</taxon>
        <taxon>Comamonadaceae</taxon>
        <taxon>Comamonas</taxon>
    </lineage>
</organism>
<name>A0A2A7UWY9_COMTR</name>